<name>A0A6I0EX94_9FIRM</name>
<comment type="caution">
    <text evidence="2">The sequence shown here is derived from an EMBL/GenBank/DDBJ whole genome shotgun (WGS) entry which is preliminary data.</text>
</comment>
<accession>A0A6I0EX94</accession>
<dbReference type="Proteomes" id="UP000468766">
    <property type="component" value="Unassembled WGS sequence"/>
</dbReference>
<feature type="chain" id="PRO_5026016310" evidence="1">
    <location>
        <begin position="27"/>
        <end position="87"/>
    </location>
</feature>
<gene>
    <name evidence="2" type="ORF">F9B85_06405</name>
</gene>
<dbReference type="OrthoDB" id="2107966at2"/>
<dbReference type="EMBL" id="WBXO01000004">
    <property type="protein sequence ID" value="KAB2952900.1"/>
    <property type="molecule type" value="Genomic_DNA"/>
</dbReference>
<keyword evidence="1" id="KW-0732">Signal</keyword>
<keyword evidence="3" id="KW-1185">Reference proteome</keyword>
<proteinExistence type="predicted"/>
<feature type="signal peptide" evidence="1">
    <location>
        <begin position="1"/>
        <end position="26"/>
    </location>
</feature>
<evidence type="ECO:0000313" key="2">
    <source>
        <dbReference type="EMBL" id="KAB2952900.1"/>
    </source>
</evidence>
<sequence length="87" mass="10018">MKKRKIIFLALLLLISFIVFPSLCFAEGDQDNDTGTGSPINGREYLNGYIPTSFKFGDINNTQYYLMAEAWADWYGSSDYNQLLYLR</sequence>
<organism evidence="2 3">
    <name type="scientific">Heliorestis acidaminivorans</name>
    <dbReference type="NCBI Taxonomy" id="553427"/>
    <lineage>
        <taxon>Bacteria</taxon>
        <taxon>Bacillati</taxon>
        <taxon>Bacillota</taxon>
        <taxon>Clostridia</taxon>
        <taxon>Eubacteriales</taxon>
        <taxon>Heliobacteriaceae</taxon>
        <taxon>Heliorestis</taxon>
    </lineage>
</organism>
<dbReference type="RefSeq" id="WP_151619559.1">
    <property type="nucleotide sequence ID" value="NZ_WBXO01000004.1"/>
</dbReference>
<reference evidence="2 3" key="1">
    <citation type="submission" date="2019-10" db="EMBL/GenBank/DDBJ databases">
        <title>Whole-genome sequence of the extremophile Heliorestis acidaminivorans DSM 24790.</title>
        <authorList>
            <person name="Kyndt J.A."/>
            <person name="Meyer T.E."/>
        </authorList>
    </citation>
    <scope>NUCLEOTIDE SEQUENCE [LARGE SCALE GENOMIC DNA]</scope>
    <source>
        <strain evidence="2 3">DSM 24790</strain>
    </source>
</reference>
<dbReference type="AlphaFoldDB" id="A0A6I0EX94"/>
<protein>
    <submittedName>
        <fullName evidence="2">Uncharacterized protein</fullName>
    </submittedName>
</protein>
<evidence type="ECO:0000313" key="3">
    <source>
        <dbReference type="Proteomes" id="UP000468766"/>
    </source>
</evidence>
<evidence type="ECO:0000256" key="1">
    <source>
        <dbReference type="SAM" id="SignalP"/>
    </source>
</evidence>